<gene>
    <name evidence="2" type="ORF">ColSpa_11496</name>
</gene>
<reference evidence="2 3" key="1">
    <citation type="submission" date="2022-03" db="EMBL/GenBank/DDBJ databases">
        <title>Genome data of Colletotrichum spp.</title>
        <authorList>
            <person name="Utami Y.D."/>
            <person name="Hiruma K."/>
        </authorList>
    </citation>
    <scope>NUCLEOTIDE SEQUENCE [LARGE SCALE GENOMIC DNA]</scope>
    <source>
        <strain evidence="2 3">MAFF 239500</strain>
    </source>
</reference>
<evidence type="ECO:0000313" key="2">
    <source>
        <dbReference type="EMBL" id="GKT51315.1"/>
    </source>
</evidence>
<accession>A0AA37UPS2</accession>
<evidence type="ECO:0008006" key="4">
    <source>
        <dbReference type="Google" id="ProtNLM"/>
    </source>
</evidence>
<evidence type="ECO:0000256" key="1">
    <source>
        <dbReference type="SAM" id="Phobius"/>
    </source>
</evidence>
<dbReference type="RefSeq" id="XP_049133665.1">
    <property type="nucleotide sequence ID" value="XM_049277708.1"/>
</dbReference>
<dbReference type="EMBL" id="BQXU01000047">
    <property type="protein sequence ID" value="GKT51315.1"/>
    <property type="molecule type" value="Genomic_DNA"/>
</dbReference>
<name>A0AA37UPS2_9PEZI</name>
<dbReference type="GeneID" id="73332298"/>
<protein>
    <recommendedName>
        <fullName evidence="4">Integral membrane protein</fullName>
    </recommendedName>
</protein>
<proteinExistence type="predicted"/>
<dbReference type="Proteomes" id="UP001055115">
    <property type="component" value="Unassembled WGS sequence"/>
</dbReference>
<keyword evidence="1" id="KW-0472">Membrane</keyword>
<keyword evidence="3" id="KW-1185">Reference proteome</keyword>
<keyword evidence="1" id="KW-0812">Transmembrane</keyword>
<feature type="transmembrane region" description="Helical" evidence="1">
    <location>
        <begin position="30"/>
        <end position="49"/>
    </location>
</feature>
<evidence type="ECO:0000313" key="3">
    <source>
        <dbReference type="Proteomes" id="UP001055115"/>
    </source>
</evidence>
<organism evidence="2 3">
    <name type="scientific">Colletotrichum spaethianum</name>
    <dbReference type="NCBI Taxonomy" id="700344"/>
    <lineage>
        <taxon>Eukaryota</taxon>
        <taxon>Fungi</taxon>
        <taxon>Dikarya</taxon>
        <taxon>Ascomycota</taxon>
        <taxon>Pezizomycotina</taxon>
        <taxon>Sordariomycetes</taxon>
        <taxon>Hypocreomycetidae</taxon>
        <taxon>Glomerellales</taxon>
        <taxon>Glomerellaceae</taxon>
        <taxon>Colletotrichum</taxon>
        <taxon>Colletotrichum spaethianum species complex</taxon>
    </lineage>
</organism>
<sequence length="86" mass="9563">MSDQGWAAKPPDNVVPNLQHPEDVLHSVNLVSQILAIALTSLFVVLRFYTKTFVAPPFYTDDFVVRIPTQKQIMSLGYDATAVVSE</sequence>
<dbReference type="AlphaFoldDB" id="A0AA37UPS2"/>
<keyword evidence="1" id="KW-1133">Transmembrane helix</keyword>
<comment type="caution">
    <text evidence="2">The sequence shown here is derived from an EMBL/GenBank/DDBJ whole genome shotgun (WGS) entry which is preliminary data.</text>
</comment>